<dbReference type="AlphaFoldDB" id="A0A0G1FK75"/>
<feature type="compositionally biased region" description="Low complexity" evidence="1">
    <location>
        <begin position="1"/>
        <end position="67"/>
    </location>
</feature>
<sequence length="503" mass="50043">QGPTGSTGSTGATGIVGPTGSTGSTGSTGIVGPTGSTGSTGSTGIIGPTGSTGSTGATGTEGVAGPTGSTGATGIFGPTGSTGATGATGANGETGPTGATGTTGSTGTFGPTGSTGATGPNGPDGTSLLWEDKVCNGPLGAGVSWCGLLYPYLDPASQSLALGNNATESAEIYFSPVADNNSWFNVSGGNLGVGTDAPADKLSVLGSYSTTSTDGLQVNYTQTTNGANITGAGLHIVSTASTDAGDTIYGINIDALGSGSNSTEYALVIGANWDRGLSVSSASTFTAALTSEATLTIGSGSDTFTFDPAAGPDYAGDARPTKKVNLVPEFEGAIIMGDGADNTGSMTSDFCYDGAGGGSEIPDFNTTVCDSGQRHNYYNWTASGGSGYPRDYDIWVNWQVPSDFSEFAANPAIKFYSRKNDASDSVTLTLYDDTKTICGSATALGTEDAWTQTNYADVSNCDGIPSGNIIAGDIVTFRVQMAVAATTNNTYMGEIEISYVAKF</sequence>
<gene>
    <name evidence="2" type="ORF">UV73_C0017G0015</name>
</gene>
<dbReference type="InterPro" id="IPR050149">
    <property type="entry name" value="Collagen_superfamily"/>
</dbReference>
<evidence type="ECO:0000256" key="1">
    <source>
        <dbReference type="SAM" id="MobiDB-lite"/>
    </source>
</evidence>
<feature type="non-terminal residue" evidence="2">
    <location>
        <position position="1"/>
    </location>
</feature>
<proteinExistence type="predicted"/>
<protein>
    <submittedName>
        <fullName evidence="2">Collagen triple helix repeat domain protein</fullName>
    </submittedName>
</protein>
<dbReference type="InterPro" id="IPR008160">
    <property type="entry name" value="Collagen"/>
</dbReference>
<feature type="region of interest" description="Disordered" evidence="1">
    <location>
        <begin position="1"/>
        <end position="125"/>
    </location>
</feature>
<organism evidence="2 3">
    <name type="scientific">Candidatus Gottesmanbacteria bacterium GW2011_GWA2_43_14</name>
    <dbReference type="NCBI Taxonomy" id="1618443"/>
    <lineage>
        <taxon>Bacteria</taxon>
        <taxon>Candidatus Gottesmaniibacteriota</taxon>
    </lineage>
</organism>
<dbReference type="GO" id="GO:0030020">
    <property type="term" value="F:extracellular matrix structural constituent conferring tensile strength"/>
    <property type="evidence" value="ECO:0007669"/>
    <property type="project" value="TreeGrafter"/>
</dbReference>
<dbReference type="GO" id="GO:0031012">
    <property type="term" value="C:extracellular matrix"/>
    <property type="evidence" value="ECO:0007669"/>
    <property type="project" value="TreeGrafter"/>
</dbReference>
<dbReference type="PANTHER" id="PTHR24023">
    <property type="entry name" value="COLLAGEN ALPHA"/>
    <property type="match status" value="1"/>
</dbReference>
<accession>A0A0G1FK75</accession>
<evidence type="ECO:0000313" key="3">
    <source>
        <dbReference type="Proteomes" id="UP000034894"/>
    </source>
</evidence>
<dbReference type="PANTHER" id="PTHR24023:SF1095">
    <property type="entry name" value="EGF-LIKE DOMAIN-CONTAINING PROTEIN"/>
    <property type="match status" value="1"/>
</dbReference>
<keyword evidence="2" id="KW-0176">Collagen</keyword>
<dbReference type="GO" id="GO:0005615">
    <property type="term" value="C:extracellular space"/>
    <property type="evidence" value="ECO:0007669"/>
    <property type="project" value="TreeGrafter"/>
</dbReference>
<dbReference type="EMBL" id="LCFP01000017">
    <property type="protein sequence ID" value="KKS95501.1"/>
    <property type="molecule type" value="Genomic_DNA"/>
</dbReference>
<dbReference type="GO" id="GO:0030198">
    <property type="term" value="P:extracellular matrix organization"/>
    <property type="evidence" value="ECO:0007669"/>
    <property type="project" value="TreeGrafter"/>
</dbReference>
<name>A0A0G1FK75_9BACT</name>
<dbReference type="PATRIC" id="fig|1618443.3.peg.1623"/>
<dbReference type="STRING" id="1618443.UV73_C0017G0015"/>
<reference evidence="2 3" key="1">
    <citation type="journal article" date="2015" name="Nature">
        <title>rRNA introns, odd ribosomes, and small enigmatic genomes across a large radiation of phyla.</title>
        <authorList>
            <person name="Brown C.T."/>
            <person name="Hug L.A."/>
            <person name="Thomas B.C."/>
            <person name="Sharon I."/>
            <person name="Castelle C.J."/>
            <person name="Singh A."/>
            <person name="Wilkins M.J."/>
            <person name="Williams K.H."/>
            <person name="Banfield J.F."/>
        </authorList>
    </citation>
    <scope>NUCLEOTIDE SEQUENCE [LARGE SCALE GENOMIC DNA]</scope>
</reference>
<evidence type="ECO:0000313" key="2">
    <source>
        <dbReference type="EMBL" id="KKS95501.1"/>
    </source>
</evidence>
<feature type="compositionally biased region" description="Low complexity" evidence="1">
    <location>
        <begin position="78"/>
        <end position="123"/>
    </location>
</feature>
<comment type="caution">
    <text evidence="2">The sequence shown here is derived from an EMBL/GenBank/DDBJ whole genome shotgun (WGS) entry which is preliminary data.</text>
</comment>
<dbReference type="Pfam" id="PF01391">
    <property type="entry name" value="Collagen"/>
    <property type="match status" value="1"/>
</dbReference>
<dbReference type="Proteomes" id="UP000034894">
    <property type="component" value="Unassembled WGS sequence"/>
</dbReference>